<organism evidence="1">
    <name type="scientific">viral metagenome</name>
    <dbReference type="NCBI Taxonomy" id="1070528"/>
    <lineage>
        <taxon>unclassified sequences</taxon>
        <taxon>metagenomes</taxon>
        <taxon>organismal metagenomes</taxon>
    </lineage>
</organism>
<sequence>MFVPARPKETKRPRLLLDIDGVVVKYDFVGLVKRYFGVDIEPKAIFAYNLADVLGVSSREIDDMFQEQVWGKPDFIDNALDILHEVKQIYEIIVYSNRVKYMGEFELCKWLIDRHIPFEGIDCGKGVYDYHVDDRPEKLEDTISFIRLLYTQPWNEGCLNIKGNLKRVNNWDEIRVALLGKVVTCPLCGLYYEWINPNQVCPRCKGW</sequence>
<protein>
    <submittedName>
        <fullName evidence="1">Uncharacterized protein</fullName>
    </submittedName>
</protein>
<evidence type="ECO:0000313" key="1">
    <source>
        <dbReference type="EMBL" id="QJA93200.1"/>
    </source>
</evidence>
<dbReference type="EMBL" id="MT143130">
    <property type="protein sequence ID" value="QJA93200.1"/>
    <property type="molecule type" value="Genomic_DNA"/>
</dbReference>
<reference evidence="1" key="1">
    <citation type="submission" date="2020-03" db="EMBL/GenBank/DDBJ databases">
        <title>The deep terrestrial virosphere.</title>
        <authorList>
            <person name="Holmfeldt K."/>
            <person name="Nilsson E."/>
            <person name="Simone D."/>
            <person name="Lopez-Fernandez M."/>
            <person name="Wu X."/>
            <person name="de Brujin I."/>
            <person name="Lundin D."/>
            <person name="Andersson A."/>
            <person name="Bertilsson S."/>
            <person name="Dopson M."/>
        </authorList>
    </citation>
    <scope>NUCLEOTIDE SEQUENCE</scope>
    <source>
        <strain evidence="1">MM415B04320</strain>
    </source>
</reference>
<name>A0A6M3LEJ0_9ZZZZ</name>
<accession>A0A6M3LEJ0</accession>
<dbReference type="Gene3D" id="3.40.50.1000">
    <property type="entry name" value="HAD superfamily/HAD-like"/>
    <property type="match status" value="1"/>
</dbReference>
<proteinExistence type="predicted"/>
<gene>
    <name evidence="1" type="ORF">MM415B04320_0004</name>
</gene>
<dbReference type="AlphaFoldDB" id="A0A6M3LEJ0"/>
<dbReference type="InterPro" id="IPR023214">
    <property type="entry name" value="HAD_sf"/>
</dbReference>